<evidence type="ECO:0000313" key="7">
    <source>
        <dbReference type="EMBL" id="NEU67328.1"/>
    </source>
</evidence>
<dbReference type="EC" id="4.1.1.36" evidence="3"/>
<dbReference type="Gene3D" id="3.40.50.1950">
    <property type="entry name" value="Flavin prenyltransferase-like"/>
    <property type="match status" value="1"/>
</dbReference>
<dbReference type="AlphaFoldDB" id="A0A6M0IGL1"/>
<feature type="binding site" evidence="3">
    <location>
        <position position="291"/>
    </location>
    <ligand>
        <name>CTP</name>
        <dbReference type="ChEBI" id="CHEBI:37563"/>
    </ligand>
</feature>
<evidence type="ECO:0000259" key="5">
    <source>
        <dbReference type="Pfam" id="PF02441"/>
    </source>
</evidence>
<feature type="region of interest" description="Phosphopantothenate--cysteine ligase" evidence="3">
    <location>
        <begin position="192"/>
        <end position="402"/>
    </location>
</feature>
<keyword evidence="1 3" id="KW-0210">Decarboxylase</keyword>
<dbReference type="InterPro" id="IPR007085">
    <property type="entry name" value="DNA/pantothenate-metab_flavo_C"/>
</dbReference>
<feature type="domain" description="DNA/pantothenate metabolism flavoprotein C-terminal" evidence="6">
    <location>
        <begin position="187"/>
        <end position="398"/>
    </location>
</feature>
<keyword evidence="3" id="KW-0511">Multifunctional enzyme</keyword>
<keyword evidence="8" id="KW-1185">Reference proteome</keyword>
<protein>
    <recommendedName>
        <fullName evidence="3">Coenzyme A biosynthesis bifunctional protein CoaBC</fullName>
    </recommendedName>
    <alternativeName>
        <fullName evidence="3">DNA/pantothenate metabolism flavoprotein</fullName>
    </alternativeName>
    <alternativeName>
        <fullName evidence="3">Phosphopantothenoylcysteine synthetase/decarboxylase</fullName>
        <shortName evidence="3">PPCS-PPCDC</shortName>
    </alternativeName>
    <domain>
        <recommendedName>
            <fullName evidence="3">Phosphopantothenoylcysteine decarboxylase</fullName>
            <shortName evidence="3">PPC decarboxylase</shortName>
            <shortName evidence="3">PPC-DC</shortName>
            <ecNumber evidence="3">4.1.1.36</ecNumber>
        </recommendedName>
        <alternativeName>
            <fullName evidence="3">CoaC</fullName>
        </alternativeName>
    </domain>
    <domain>
        <recommendedName>
            <fullName evidence="3">Phosphopantothenate--cysteine ligase</fullName>
            <ecNumber evidence="3">6.3.2.5</ecNumber>
        </recommendedName>
        <alternativeName>
            <fullName evidence="3">CoaB</fullName>
        </alternativeName>
        <alternativeName>
            <fullName evidence="3">Phosphopantothenoylcysteine synthetase</fullName>
            <shortName evidence="3">PPC synthetase</shortName>
            <shortName evidence="3">PPC-S</shortName>
        </alternativeName>
    </domain>
</protein>
<evidence type="ECO:0000256" key="2">
    <source>
        <dbReference type="ARBA" id="ARBA00023239"/>
    </source>
</evidence>
<gene>
    <name evidence="3 7" type="primary">coaBC</name>
    <name evidence="7" type="ORF">GK091_10580</name>
</gene>
<proteinExistence type="inferred from homology"/>
<dbReference type="UniPathway" id="UPA00241">
    <property type="reaction ID" value="UER00353"/>
</dbReference>
<comment type="cofactor">
    <cofactor evidence="3">
        <name>FMN</name>
        <dbReference type="ChEBI" id="CHEBI:58210"/>
    </cofactor>
    <text evidence="3">Binds 1 FMN per subunit.</text>
</comment>
<evidence type="ECO:0000259" key="6">
    <source>
        <dbReference type="Pfam" id="PF04127"/>
    </source>
</evidence>
<comment type="similarity">
    <text evidence="3 4">In the C-terminal section; belongs to the PPC synthetase family.</text>
</comment>
<dbReference type="InterPro" id="IPR005252">
    <property type="entry name" value="CoaBC"/>
</dbReference>
<dbReference type="SUPFAM" id="SSF102645">
    <property type="entry name" value="CoaB-like"/>
    <property type="match status" value="1"/>
</dbReference>
<dbReference type="Pfam" id="PF02441">
    <property type="entry name" value="Flavoprotein"/>
    <property type="match status" value="1"/>
</dbReference>
<name>A0A6M0IGL1_9BACT</name>
<evidence type="ECO:0000256" key="1">
    <source>
        <dbReference type="ARBA" id="ARBA00022793"/>
    </source>
</evidence>
<keyword evidence="3 4" id="KW-0288">FMN</keyword>
<dbReference type="HAMAP" id="MF_02225">
    <property type="entry name" value="CoaBC"/>
    <property type="match status" value="1"/>
</dbReference>
<dbReference type="InterPro" id="IPR036551">
    <property type="entry name" value="Flavin_trans-like"/>
</dbReference>
<comment type="pathway">
    <text evidence="3 4">Cofactor biosynthesis; coenzyme A biosynthesis; CoA from (R)-pantothenate: step 3/5.</text>
</comment>
<dbReference type="NCBIfam" id="TIGR00521">
    <property type="entry name" value="coaBC_dfp"/>
    <property type="match status" value="1"/>
</dbReference>
<feature type="region of interest" description="Phosphopantothenoylcysteine decarboxylase" evidence="3">
    <location>
        <begin position="1"/>
        <end position="191"/>
    </location>
</feature>
<evidence type="ECO:0000313" key="8">
    <source>
        <dbReference type="Proteomes" id="UP000477386"/>
    </source>
</evidence>
<keyword evidence="3" id="KW-0460">Magnesium</keyword>
<dbReference type="InterPro" id="IPR003382">
    <property type="entry name" value="Flavoprotein"/>
</dbReference>
<comment type="caution">
    <text evidence="3">Lacks conserved residue(s) required for the propagation of feature annotation.</text>
</comment>
<feature type="binding site" evidence="3">
    <location>
        <position position="344"/>
    </location>
    <ligand>
        <name>CTP</name>
        <dbReference type="ChEBI" id="CHEBI:37563"/>
    </ligand>
</feature>
<evidence type="ECO:0000256" key="3">
    <source>
        <dbReference type="HAMAP-Rule" id="MF_02225"/>
    </source>
</evidence>
<dbReference type="GO" id="GO:0010181">
    <property type="term" value="F:FMN binding"/>
    <property type="evidence" value="ECO:0007669"/>
    <property type="project" value="UniProtKB-UniRule"/>
</dbReference>
<dbReference type="PANTHER" id="PTHR14359:SF6">
    <property type="entry name" value="PHOSPHOPANTOTHENOYLCYSTEINE DECARBOXYLASE"/>
    <property type="match status" value="1"/>
</dbReference>
<reference evidence="7 8" key="1">
    <citation type="submission" date="2020-02" db="EMBL/GenBank/DDBJ databases">
        <title>Draft genome sequence of two Spirosoma agri KCTC 52727 and Spirosoma terrae KCTC 52035.</title>
        <authorList>
            <person name="Rojas J."/>
            <person name="Ambika Manirajan B."/>
            <person name="Ratering S."/>
            <person name="Suarez C."/>
            <person name="Schnell S."/>
        </authorList>
    </citation>
    <scope>NUCLEOTIDE SEQUENCE [LARGE SCALE GENOMIC DNA]</scope>
    <source>
        <strain evidence="7 8">KCTC 52727</strain>
    </source>
</reference>
<accession>A0A6M0IGL1</accession>
<keyword evidence="2 3" id="KW-0456">Lyase</keyword>
<dbReference type="GO" id="GO:0015937">
    <property type="term" value="P:coenzyme A biosynthetic process"/>
    <property type="evidence" value="ECO:0007669"/>
    <property type="project" value="UniProtKB-UniRule"/>
</dbReference>
<keyword evidence="3 4" id="KW-0436">Ligase</keyword>
<dbReference type="GO" id="GO:0046872">
    <property type="term" value="F:metal ion binding"/>
    <property type="evidence" value="ECO:0007669"/>
    <property type="project" value="UniProtKB-KW"/>
</dbReference>
<feature type="binding site" evidence="3">
    <location>
        <position position="281"/>
    </location>
    <ligand>
        <name>CTP</name>
        <dbReference type="ChEBI" id="CHEBI:37563"/>
    </ligand>
</feature>
<dbReference type="GO" id="GO:0004632">
    <property type="term" value="F:phosphopantothenate--cysteine ligase activity"/>
    <property type="evidence" value="ECO:0007669"/>
    <property type="project" value="UniProtKB-UniRule"/>
</dbReference>
<dbReference type="InterPro" id="IPR035929">
    <property type="entry name" value="CoaB-like_sf"/>
</dbReference>
<dbReference type="PANTHER" id="PTHR14359">
    <property type="entry name" value="HOMO-OLIGOMERIC FLAVIN CONTAINING CYS DECARBOXYLASE FAMILY"/>
    <property type="match status" value="1"/>
</dbReference>
<comment type="cofactor">
    <cofactor evidence="3">
        <name>Mg(2+)</name>
        <dbReference type="ChEBI" id="CHEBI:18420"/>
    </cofactor>
</comment>
<comment type="function">
    <text evidence="4">Catalyzes two steps in the biosynthesis of coenzyme A. In the first step cysteine is conjugated to 4'-phosphopantothenate to form 4-phosphopantothenoylcysteine, in the latter compound is decarboxylated to form 4'-phosphopantotheine.</text>
</comment>
<dbReference type="RefSeq" id="WP_164037122.1">
    <property type="nucleotide sequence ID" value="NZ_JAAGNZ010000001.1"/>
</dbReference>
<feature type="domain" description="Flavoprotein" evidence="5">
    <location>
        <begin position="4"/>
        <end position="176"/>
    </location>
</feature>
<dbReference type="Proteomes" id="UP000477386">
    <property type="component" value="Unassembled WGS sequence"/>
</dbReference>
<dbReference type="GO" id="GO:0071513">
    <property type="term" value="C:phosphopantothenoylcysteine decarboxylase complex"/>
    <property type="evidence" value="ECO:0007669"/>
    <property type="project" value="TreeGrafter"/>
</dbReference>
<comment type="catalytic activity">
    <reaction evidence="3 4">
        <text>(R)-4'-phosphopantothenate + L-cysteine + CTP = N-[(R)-4-phosphopantothenoyl]-L-cysteine + CMP + diphosphate + H(+)</text>
        <dbReference type="Rhea" id="RHEA:19397"/>
        <dbReference type="ChEBI" id="CHEBI:10986"/>
        <dbReference type="ChEBI" id="CHEBI:15378"/>
        <dbReference type="ChEBI" id="CHEBI:33019"/>
        <dbReference type="ChEBI" id="CHEBI:35235"/>
        <dbReference type="ChEBI" id="CHEBI:37563"/>
        <dbReference type="ChEBI" id="CHEBI:59458"/>
        <dbReference type="ChEBI" id="CHEBI:60377"/>
        <dbReference type="EC" id="6.3.2.5"/>
    </reaction>
</comment>
<comment type="similarity">
    <text evidence="3 4">In the N-terminal section; belongs to the HFCD (homo-oligomeric flavin containing Cys decarboxylase) superfamily.</text>
</comment>
<organism evidence="7 8">
    <name type="scientific">Spirosoma agri</name>
    <dbReference type="NCBI Taxonomy" id="1987381"/>
    <lineage>
        <taxon>Bacteria</taxon>
        <taxon>Pseudomonadati</taxon>
        <taxon>Bacteroidota</taxon>
        <taxon>Cytophagia</taxon>
        <taxon>Cytophagales</taxon>
        <taxon>Cytophagaceae</taxon>
        <taxon>Spirosoma</taxon>
    </lineage>
</organism>
<keyword evidence="3" id="KW-0479">Metal-binding</keyword>
<dbReference type="EC" id="6.3.2.5" evidence="3"/>
<feature type="binding site" evidence="3">
    <location>
        <position position="326"/>
    </location>
    <ligand>
        <name>CTP</name>
        <dbReference type="ChEBI" id="CHEBI:37563"/>
    </ligand>
</feature>
<dbReference type="GO" id="GO:0015941">
    <property type="term" value="P:pantothenate catabolic process"/>
    <property type="evidence" value="ECO:0007669"/>
    <property type="project" value="InterPro"/>
</dbReference>
<dbReference type="SUPFAM" id="SSF52507">
    <property type="entry name" value="Homo-oligomeric flavin-containing Cys decarboxylases, HFCD"/>
    <property type="match status" value="1"/>
</dbReference>
<comment type="function">
    <text evidence="3">Catalyzes two sequential steps in the biosynthesis of coenzyme A. In the first step cysteine is conjugated to 4'-phosphopantothenate to form 4-phosphopantothenoylcysteine. In the second step the latter compound is decarboxylated to form 4'-phosphopantotheine.</text>
</comment>
<feature type="binding site" evidence="3">
    <location>
        <position position="340"/>
    </location>
    <ligand>
        <name>CTP</name>
        <dbReference type="ChEBI" id="CHEBI:37563"/>
    </ligand>
</feature>
<dbReference type="EMBL" id="JAAGNZ010000001">
    <property type="protein sequence ID" value="NEU67328.1"/>
    <property type="molecule type" value="Genomic_DNA"/>
</dbReference>
<evidence type="ECO:0000256" key="4">
    <source>
        <dbReference type="RuleBase" id="RU364078"/>
    </source>
</evidence>
<dbReference type="Pfam" id="PF04127">
    <property type="entry name" value="DFP"/>
    <property type="match status" value="1"/>
</dbReference>
<comment type="caution">
    <text evidence="7">The sequence shown here is derived from an EMBL/GenBank/DDBJ whole genome shotgun (WGS) entry which is preliminary data.</text>
</comment>
<sequence>MNGKRILLGVSGSISAYKSALLVRLLVKAGADVQVIMTESAQEFITPLTLATLSKRPVLSAFVNDKNGSWNNHVELGLWADLLIIAPASAHTLSRCAHGFCDDLLSAVYLSAKCPVFFAPAMDLDMYRHATTVENLHRLESFGNHIIRAAHGELASGLVGEGRLAEPEDIMHVLTDYFTQDAQTRVLAGKQVLVTAGPTQEAIDPVRFISNHSSGKMGYAIARTFAQAGAHVTLVSGPTGLPVPHPTVRRVDVRSARDMFEASQDAFVNSEIIILSAAVADYTPVHVAAQKIKKKEPQFSLELTKTTDIAATLGSQKRPGQWLMGFALETNNERENALKKLHTKQLDWIVLNSLRDQGAGFGHDTNKITVIDKDEEIHEFALKTKDDVARDLVNLIAKKLSA</sequence>
<comment type="catalytic activity">
    <reaction evidence="3 4">
        <text>N-[(R)-4-phosphopantothenoyl]-L-cysteine + H(+) = (R)-4'-phosphopantetheine + CO2</text>
        <dbReference type="Rhea" id="RHEA:16793"/>
        <dbReference type="ChEBI" id="CHEBI:15378"/>
        <dbReference type="ChEBI" id="CHEBI:16526"/>
        <dbReference type="ChEBI" id="CHEBI:59458"/>
        <dbReference type="ChEBI" id="CHEBI:61723"/>
        <dbReference type="EC" id="4.1.1.36"/>
    </reaction>
</comment>
<keyword evidence="3 4" id="KW-0285">Flavoprotein</keyword>
<dbReference type="GO" id="GO:0004633">
    <property type="term" value="F:phosphopantothenoylcysteine decarboxylase activity"/>
    <property type="evidence" value="ECO:0007669"/>
    <property type="project" value="UniProtKB-UniRule"/>
</dbReference>
<dbReference type="Gene3D" id="3.40.50.10300">
    <property type="entry name" value="CoaB-like"/>
    <property type="match status" value="1"/>
</dbReference>
<comment type="pathway">
    <text evidence="3 4">Cofactor biosynthesis; coenzyme A biosynthesis; CoA from (R)-pantothenate: step 2/5.</text>
</comment>